<evidence type="ECO:0000259" key="1">
    <source>
        <dbReference type="Pfam" id="PF03372"/>
    </source>
</evidence>
<reference evidence="2" key="1">
    <citation type="submission" date="2015-11" db="EMBL/GenBank/DDBJ databases">
        <title>De novo transcriptome assembly of four potential Pierce s Disease insect vectors from Arizona vineyards.</title>
        <authorList>
            <person name="Tassone E.E."/>
        </authorList>
    </citation>
    <scope>NUCLEOTIDE SEQUENCE</scope>
</reference>
<dbReference type="GO" id="GO:0003824">
    <property type="term" value="F:catalytic activity"/>
    <property type="evidence" value="ECO:0007669"/>
    <property type="project" value="InterPro"/>
</dbReference>
<dbReference type="Gene3D" id="3.60.10.10">
    <property type="entry name" value="Endonuclease/exonuclease/phosphatase"/>
    <property type="match status" value="1"/>
</dbReference>
<dbReference type="InterPro" id="IPR036691">
    <property type="entry name" value="Endo/exonu/phosph_ase_sf"/>
</dbReference>
<sequence length="101" mass="11605">NKVQLLEQILSEYDIDFLCITEHWMSEDELNEYLLINDRLLVSNFCRTTIGHGGTAIYSRYSSQQVKVNQAINSLSVELDCDLCCVEVVDLDLVLVKVYRS</sequence>
<accession>A0A1B6I9U2</accession>
<dbReference type="InterPro" id="IPR005135">
    <property type="entry name" value="Endo/exonuclease/phosphatase"/>
</dbReference>
<dbReference type="Pfam" id="PF03372">
    <property type="entry name" value="Exo_endo_phos"/>
    <property type="match status" value="1"/>
</dbReference>
<dbReference type="AlphaFoldDB" id="A0A1B6I9U2"/>
<gene>
    <name evidence="2" type="ORF">g.4522</name>
</gene>
<organism evidence="2">
    <name type="scientific">Homalodisca liturata</name>
    <dbReference type="NCBI Taxonomy" id="320908"/>
    <lineage>
        <taxon>Eukaryota</taxon>
        <taxon>Metazoa</taxon>
        <taxon>Ecdysozoa</taxon>
        <taxon>Arthropoda</taxon>
        <taxon>Hexapoda</taxon>
        <taxon>Insecta</taxon>
        <taxon>Pterygota</taxon>
        <taxon>Neoptera</taxon>
        <taxon>Paraneoptera</taxon>
        <taxon>Hemiptera</taxon>
        <taxon>Auchenorrhyncha</taxon>
        <taxon>Membracoidea</taxon>
        <taxon>Cicadellidae</taxon>
        <taxon>Cicadellinae</taxon>
        <taxon>Proconiini</taxon>
        <taxon>Homalodisca</taxon>
    </lineage>
</organism>
<evidence type="ECO:0000313" key="2">
    <source>
        <dbReference type="EMBL" id="JAS83640.1"/>
    </source>
</evidence>
<dbReference type="EMBL" id="GECU01024066">
    <property type="protein sequence ID" value="JAS83640.1"/>
    <property type="molecule type" value="Transcribed_RNA"/>
</dbReference>
<feature type="non-terminal residue" evidence="2">
    <location>
        <position position="1"/>
    </location>
</feature>
<dbReference type="SUPFAM" id="SSF56219">
    <property type="entry name" value="DNase I-like"/>
    <property type="match status" value="1"/>
</dbReference>
<protein>
    <recommendedName>
        <fullName evidence="1">Endonuclease/exonuclease/phosphatase domain-containing protein</fullName>
    </recommendedName>
</protein>
<feature type="non-terminal residue" evidence="2">
    <location>
        <position position="101"/>
    </location>
</feature>
<feature type="domain" description="Endonuclease/exonuclease/phosphatase" evidence="1">
    <location>
        <begin position="4"/>
        <end position="84"/>
    </location>
</feature>
<name>A0A1B6I9U2_9HEMI</name>
<proteinExistence type="predicted"/>